<name>A0AAV4HBR9_9GAST</name>
<dbReference type="EMBL" id="BMAT01012579">
    <property type="protein sequence ID" value="GFR94937.1"/>
    <property type="molecule type" value="Genomic_DNA"/>
</dbReference>
<protein>
    <submittedName>
        <fullName evidence="1">Tigger transposable element-derived 4-like protein</fullName>
    </submittedName>
</protein>
<comment type="caution">
    <text evidence="1">The sequence shown here is derived from an EMBL/GenBank/DDBJ whole genome shotgun (WGS) entry which is preliminary data.</text>
</comment>
<evidence type="ECO:0000313" key="2">
    <source>
        <dbReference type="Proteomes" id="UP000762676"/>
    </source>
</evidence>
<accession>A0AAV4HBR9</accession>
<sequence length="202" mass="22508">MLKMICDECKKNGVDFNRKSVHLDFEAATHQAFKTVFPNVKIKTCVFLKKVYEDRTSDISKWLRLALGLCFLDPAEVESVFASTVMASASDSENIQKFTDYLLETYINFNSTFPHTLWFDPCNIYNMDEMGITTVQRPDKIVARKGTKQVEKMTSAERETLVTLACSVGASGNSIPPGSSAPEPSDNTAAIACLSPYEIRPL</sequence>
<reference evidence="1 2" key="1">
    <citation type="journal article" date="2021" name="Elife">
        <title>Chloroplast acquisition without the gene transfer in kleptoplastic sea slugs, Plakobranchus ocellatus.</title>
        <authorList>
            <person name="Maeda T."/>
            <person name="Takahashi S."/>
            <person name="Yoshida T."/>
            <person name="Shimamura S."/>
            <person name="Takaki Y."/>
            <person name="Nagai Y."/>
            <person name="Toyoda A."/>
            <person name="Suzuki Y."/>
            <person name="Arimoto A."/>
            <person name="Ishii H."/>
            <person name="Satoh N."/>
            <person name="Nishiyama T."/>
            <person name="Hasebe M."/>
            <person name="Maruyama T."/>
            <person name="Minagawa J."/>
            <person name="Obokata J."/>
            <person name="Shigenobu S."/>
        </authorList>
    </citation>
    <scope>NUCLEOTIDE SEQUENCE [LARGE SCALE GENOMIC DNA]</scope>
</reference>
<gene>
    <name evidence="1" type="ORF">ElyMa_006261900</name>
</gene>
<proteinExistence type="predicted"/>
<dbReference type="AlphaFoldDB" id="A0AAV4HBR9"/>
<dbReference type="Proteomes" id="UP000762676">
    <property type="component" value="Unassembled WGS sequence"/>
</dbReference>
<evidence type="ECO:0000313" key="1">
    <source>
        <dbReference type="EMBL" id="GFR94937.1"/>
    </source>
</evidence>
<organism evidence="1 2">
    <name type="scientific">Elysia marginata</name>
    <dbReference type="NCBI Taxonomy" id="1093978"/>
    <lineage>
        <taxon>Eukaryota</taxon>
        <taxon>Metazoa</taxon>
        <taxon>Spiralia</taxon>
        <taxon>Lophotrochozoa</taxon>
        <taxon>Mollusca</taxon>
        <taxon>Gastropoda</taxon>
        <taxon>Heterobranchia</taxon>
        <taxon>Euthyneura</taxon>
        <taxon>Panpulmonata</taxon>
        <taxon>Sacoglossa</taxon>
        <taxon>Placobranchoidea</taxon>
        <taxon>Plakobranchidae</taxon>
        <taxon>Elysia</taxon>
    </lineage>
</organism>
<keyword evidence="2" id="KW-1185">Reference proteome</keyword>